<accession>A0A941IZ71</accession>
<dbReference type="AlphaFoldDB" id="A0A941IZ71"/>
<name>A0A941IZ71_9ACTN</name>
<evidence type="ECO:0000313" key="4">
    <source>
        <dbReference type="Proteomes" id="UP000682308"/>
    </source>
</evidence>
<dbReference type="EMBL" id="JAGTPG010000001">
    <property type="protein sequence ID" value="MBR8638628.1"/>
    <property type="molecule type" value="Genomic_DNA"/>
</dbReference>
<feature type="transmembrane region" description="Helical" evidence="2">
    <location>
        <begin position="100"/>
        <end position="119"/>
    </location>
</feature>
<feature type="transmembrane region" description="Helical" evidence="2">
    <location>
        <begin position="139"/>
        <end position="158"/>
    </location>
</feature>
<reference evidence="3 4" key="1">
    <citation type="submission" date="2021-04" db="EMBL/GenBank/DDBJ databases">
        <title>Characterization of the biosynthetic gene cluster of new lipopeptides with antitumor activity in the genome of the marine Streptomyces PHM034.</title>
        <authorList>
            <person name="Ceniceros A."/>
            <person name="Canedo L."/>
            <person name="Mendez C."/>
            <person name="Olano C."/>
            <person name="Schleissner C."/>
            <person name="Cuevas C."/>
            <person name="De La Calle F."/>
            <person name="Salas J.A."/>
        </authorList>
    </citation>
    <scope>NUCLEOTIDE SEQUENCE [LARGE SCALE GENOMIC DNA]</scope>
    <source>
        <strain evidence="3 4">PHM034</strain>
    </source>
</reference>
<comment type="caution">
    <text evidence="3">The sequence shown here is derived from an EMBL/GenBank/DDBJ whole genome shotgun (WGS) entry which is preliminary data.</text>
</comment>
<feature type="region of interest" description="Disordered" evidence="1">
    <location>
        <begin position="15"/>
        <end position="74"/>
    </location>
</feature>
<proteinExistence type="predicted"/>
<keyword evidence="2" id="KW-0472">Membrane</keyword>
<keyword evidence="4" id="KW-1185">Reference proteome</keyword>
<feature type="compositionally biased region" description="Basic and acidic residues" evidence="1">
    <location>
        <begin position="15"/>
        <end position="40"/>
    </location>
</feature>
<sequence>MGLFKKTVEEKAAIAEMKAADRRLNENSDRERRAGIRDETPSTSGSTPPPTRPPRRCRSGTAAPSARPADHPNREAVMRPYLITAKPGRLHRAARWVGRWALKSLALTVMAGLGVLVLVVRCARPVINYTATRAAWLELWAASITGIGPVGAAVGAGLTDEFVREFHKARTGAAAGGVR</sequence>
<gene>
    <name evidence="3" type="ORF">KEF29_03265</name>
</gene>
<evidence type="ECO:0000313" key="3">
    <source>
        <dbReference type="EMBL" id="MBR8638628.1"/>
    </source>
</evidence>
<keyword evidence="2" id="KW-1133">Transmembrane helix</keyword>
<evidence type="ECO:0000256" key="1">
    <source>
        <dbReference type="SAM" id="MobiDB-lite"/>
    </source>
</evidence>
<keyword evidence="2" id="KW-0812">Transmembrane</keyword>
<evidence type="ECO:0000256" key="2">
    <source>
        <dbReference type="SAM" id="Phobius"/>
    </source>
</evidence>
<organism evidence="3 4">
    <name type="scientific">Streptomyces tuirus</name>
    <dbReference type="NCBI Taxonomy" id="68278"/>
    <lineage>
        <taxon>Bacteria</taxon>
        <taxon>Bacillati</taxon>
        <taxon>Actinomycetota</taxon>
        <taxon>Actinomycetes</taxon>
        <taxon>Kitasatosporales</taxon>
        <taxon>Streptomycetaceae</taxon>
        <taxon>Streptomyces</taxon>
    </lineage>
</organism>
<protein>
    <submittedName>
        <fullName evidence="3">Uncharacterized protein</fullName>
    </submittedName>
</protein>
<dbReference type="Proteomes" id="UP000682308">
    <property type="component" value="Unassembled WGS sequence"/>
</dbReference>